<keyword evidence="3" id="KW-1185">Reference proteome</keyword>
<reference evidence="2 3" key="1">
    <citation type="submission" date="2020-08" db="EMBL/GenBank/DDBJ databases">
        <title>Functional genomics of gut bacteria from endangered species of beetles.</title>
        <authorList>
            <person name="Carlos-Shanley C."/>
        </authorList>
    </citation>
    <scope>NUCLEOTIDE SEQUENCE [LARGE SCALE GENOMIC DNA]</scope>
    <source>
        <strain evidence="2 3">S00239</strain>
    </source>
</reference>
<keyword evidence="2" id="KW-0378">Hydrolase</keyword>
<dbReference type="InterPro" id="IPR008538">
    <property type="entry name" value="Uma2"/>
</dbReference>
<feature type="domain" description="Putative restriction endonuclease" evidence="1">
    <location>
        <begin position="14"/>
        <end position="172"/>
    </location>
</feature>
<dbReference type="PANTHER" id="PTHR36558:SF1">
    <property type="entry name" value="RESTRICTION ENDONUCLEASE DOMAIN-CONTAINING PROTEIN-RELATED"/>
    <property type="match status" value="1"/>
</dbReference>
<dbReference type="InterPro" id="IPR012296">
    <property type="entry name" value="Nuclease_put_TT1808"/>
</dbReference>
<keyword evidence="2" id="KW-0255">Endonuclease</keyword>
<organism evidence="2 3">
    <name type="scientific">Roseateles oligotrophus</name>
    <dbReference type="NCBI Taxonomy" id="1769250"/>
    <lineage>
        <taxon>Bacteria</taxon>
        <taxon>Pseudomonadati</taxon>
        <taxon>Pseudomonadota</taxon>
        <taxon>Betaproteobacteria</taxon>
        <taxon>Burkholderiales</taxon>
        <taxon>Sphaerotilaceae</taxon>
        <taxon>Roseateles</taxon>
    </lineage>
</organism>
<dbReference type="Proteomes" id="UP000562027">
    <property type="component" value="Unassembled WGS sequence"/>
</dbReference>
<dbReference type="EMBL" id="JACHLP010000016">
    <property type="protein sequence ID" value="MBB4846210.1"/>
    <property type="molecule type" value="Genomic_DNA"/>
</dbReference>
<dbReference type="CDD" id="cd06260">
    <property type="entry name" value="DUF820-like"/>
    <property type="match status" value="1"/>
</dbReference>
<dbReference type="Gene3D" id="3.90.1570.10">
    <property type="entry name" value="tt1808, chain A"/>
    <property type="match status" value="1"/>
</dbReference>
<dbReference type="Pfam" id="PF05685">
    <property type="entry name" value="Uma2"/>
    <property type="match status" value="1"/>
</dbReference>
<dbReference type="SUPFAM" id="SSF52980">
    <property type="entry name" value="Restriction endonuclease-like"/>
    <property type="match status" value="1"/>
</dbReference>
<sequence>MGHAALKKPAMDAAEYLAWEALQAERHDFVNGEVFAMAGAEDRHVTASLNVAMALRQHLSGSPCRTFMADMKVQSQAGENFFYPDVLVTCSEVDRASPMVKREPKLIVEVLSPSTAAYDRGEKFAQYRSIASLEEVVFIDLDSRRCDVYRRSTAELWVLHPFDANATVDLASVELSLAPDVLFAEIEG</sequence>
<dbReference type="GO" id="GO:0004519">
    <property type="term" value="F:endonuclease activity"/>
    <property type="evidence" value="ECO:0007669"/>
    <property type="project" value="UniProtKB-KW"/>
</dbReference>
<evidence type="ECO:0000313" key="3">
    <source>
        <dbReference type="Proteomes" id="UP000562027"/>
    </source>
</evidence>
<evidence type="ECO:0000259" key="1">
    <source>
        <dbReference type="Pfam" id="PF05685"/>
    </source>
</evidence>
<proteinExistence type="predicted"/>
<dbReference type="PANTHER" id="PTHR36558">
    <property type="entry name" value="GLR1098 PROTEIN"/>
    <property type="match status" value="1"/>
</dbReference>
<evidence type="ECO:0000313" key="2">
    <source>
        <dbReference type="EMBL" id="MBB4846210.1"/>
    </source>
</evidence>
<comment type="caution">
    <text evidence="2">The sequence shown here is derived from an EMBL/GenBank/DDBJ whole genome shotgun (WGS) entry which is preliminary data.</text>
</comment>
<dbReference type="AlphaFoldDB" id="A0A840LDG8"/>
<name>A0A840LDG8_9BURK</name>
<keyword evidence="2" id="KW-0540">Nuclease</keyword>
<protein>
    <submittedName>
        <fullName evidence="2">Uma2 family endonuclease</fullName>
    </submittedName>
</protein>
<dbReference type="InterPro" id="IPR011335">
    <property type="entry name" value="Restrct_endonuc-II-like"/>
</dbReference>
<accession>A0A840LDG8</accession>
<dbReference type="RefSeq" id="WP_184304806.1">
    <property type="nucleotide sequence ID" value="NZ_JACHLP010000016.1"/>
</dbReference>
<gene>
    <name evidence="2" type="ORF">HNP55_004764</name>
</gene>